<feature type="region of interest" description="Disordered" evidence="5">
    <location>
        <begin position="716"/>
        <end position="760"/>
    </location>
</feature>
<dbReference type="SUPFAM" id="SSF52799">
    <property type="entry name" value="(Phosphotyrosine protein) phosphatases II"/>
    <property type="match status" value="1"/>
</dbReference>
<dbReference type="STRING" id="599839.J4IAN5"/>
<feature type="compositionally biased region" description="Low complexity" evidence="5">
    <location>
        <begin position="50"/>
        <end position="60"/>
    </location>
</feature>
<dbReference type="PANTHER" id="PTHR10159:SF530">
    <property type="entry name" value="DUAL SPECIFICITY PROTEIN PHOSPHATASE DDB_G0271350-RELATED"/>
    <property type="match status" value="1"/>
</dbReference>
<dbReference type="OrthoDB" id="273181at2759"/>
<protein>
    <recommendedName>
        <fullName evidence="2">protein-tyrosine-phosphatase</fullName>
        <ecNumber evidence="2">3.1.3.48</ecNumber>
    </recommendedName>
</protein>
<feature type="compositionally biased region" description="Polar residues" evidence="5">
    <location>
        <begin position="734"/>
        <end position="743"/>
    </location>
</feature>
<evidence type="ECO:0000256" key="4">
    <source>
        <dbReference type="ARBA" id="ARBA00022912"/>
    </source>
</evidence>
<evidence type="ECO:0000256" key="2">
    <source>
        <dbReference type="ARBA" id="ARBA00013064"/>
    </source>
</evidence>
<dbReference type="Pfam" id="PF00782">
    <property type="entry name" value="DSPc"/>
    <property type="match status" value="1"/>
</dbReference>
<dbReference type="Gene3D" id="3.40.250.10">
    <property type="entry name" value="Rhodanese-like domain"/>
    <property type="match status" value="1"/>
</dbReference>
<organism evidence="8 9">
    <name type="scientific">Fibroporia radiculosa</name>
    <dbReference type="NCBI Taxonomy" id="599839"/>
    <lineage>
        <taxon>Eukaryota</taxon>
        <taxon>Fungi</taxon>
        <taxon>Dikarya</taxon>
        <taxon>Basidiomycota</taxon>
        <taxon>Agaricomycotina</taxon>
        <taxon>Agaricomycetes</taxon>
        <taxon>Polyporales</taxon>
        <taxon>Fibroporiaceae</taxon>
        <taxon>Fibroporia</taxon>
    </lineage>
</organism>
<feature type="region of interest" description="Disordered" evidence="5">
    <location>
        <begin position="390"/>
        <end position="438"/>
    </location>
</feature>
<dbReference type="SMART" id="SM00195">
    <property type="entry name" value="DSPc"/>
    <property type="match status" value="1"/>
</dbReference>
<feature type="domain" description="Tyrosine specific protein phosphatases" evidence="7">
    <location>
        <begin position="635"/>
        <end position="692"/>
    </location>
</feature>
<keyword evidence="4" id="KW-0904">Protein phosphatase</keyword>
<evidence type="ECO:0000256" key="1">
    <source>
        <dbReference type="ARBA" id="ARBA00008601"/>
    </source>
</evidence>
<dbReference type="InterPro" id="IPR000387">
    <property type="entry name" value="Tyr_Pase_dom"/>
</dbReference>
<accession>J4IAN5</accession>
<evidence type="ECO:0000313" key="8">
    <source>
        <dbReference type="EMBL" id="CCM03221.1"/>
    </source>
</evidence>
<dbReference type="AlphaFoldDB" id="J4IAN5"/>
<dbReference type="RefSeq" id="XP_012182504.1">
    <property type="nucleotide sequence ID" value="XM_012327114.1"/>
</dbReference>
<reference evidence="8 9" key="1">
    <citation type="journal article" date="2012" name="Appl. Environ. Microbiol.">
        <title>Short-read sequencing for genomic analysis of the brown rot fungus Fibroporia radiculosa.</title>
        <authorList>
            <person name="Tang J.D."/>
            <person name="Perkins A.D."/>
            <person name="Sonstegard T.S."/>
            <person name="Schroeder S.G."/>
            <person name="Burgess S.C."/>
            <person name="Diehl S.V."/>
        </authorList>
    </citation>
    <scope>NUCLEOTIDE SEQUENCE [LARGE SCALE GENOMIC DNA]</scope>
    <source>
        <strain evidence="8 9">TFFH 294</strain>
    </source>
</reference>
<evidence type="ECO:0000256" key="5">
    <source>
        <dbReference type="SAM" id="MobiDB-lite"/>
    </source>
</evidence>
<dbReference type="PROSITE" id="PS50054">
    <property type="entry name" value="TYR_PHOSPHATASE_DUAL"/>
    <property type="match status" value="1"/>
</dbReference>
<dbReference type="GO" id="GO:0005737">
    <property type="term" value="C:cytoplasm"/>
    <property type="evidence" value="ECO:0007669"/>
    <property type="project" value="TreeGrafter"/>
</dbReference>
<dbReference type="InterPro" id="IPR020422">
    <property type="entry name" value="TYR_PHOSPHATASE_DUAL_dom"/>
</dbReference>
<comment type="similarity">
    <text evidence="1">Belongs to the protein-tyrosine phosphatase family. Non-receptor class dual specificity subfamily.</text>
</comment>
<dbReference type="PANTHER" id="PTHR10159">
    <property type="entry name" value="DUAL SPECIFICITY PROTEIN PHOSPHATASE"/>
    <property type="match status" value="1"/>
</dbReference>
<evidence type="ECO:0000259" key="7">
    <source>
        <dbReference type="PROSITE" id="PS50056"/>
    </source>
</evidence>
<dbReference type="SUPFAM" id="SSF52821">
    <property type="entry name" value="Rhodanese/Cell cycle control phosphatase"/>
    <property type="match status" value="1"/>
</dbReference>
<dbReference type="InterPro" id="IPR036873">
    <property type="entry name" value="Rhodanese-like_dom_sf"/>
</dbReference>
<dbReference type="GO" id="GO:0004725">
    <property type="term" value="F:protein tyrosine phosphatase activity"/>
    <property type="evidence" value="ECO:0007669"/>
    <property type="project" value="UniProtKB-EC"/>
</dbReference>
<evidence type="ECO:0000313" key="9">
    <source>
        <dbReference type="Proteomes" id="UP000006352"/>
    </source>
</evidence>
<feature type="region of interest" description="Disordered" evidence="5">
    <location>
        <begin position="495"/>
        <end position="540"/>
    </location>
</feature>
<evidence type="ECO:0000259" key="6">
    <source>
        <dbReference type="PROSITE" id="PS50054"/>
    </source>
</evidence>
<dbReference type="GeneID" id="24098132"/>
<keyword evidence="3" id="KW-0378">Hydrolase</keyword>
<feature type="compositionally biased region" description="Low complexity" evidence="5">
    <location>
        <begin position="100"/>
        <end position="122"/>
    </location>
</feature>
<feature type="compositionally biased region" description="Polar residues" evidence="5">
    <location>
        <begin position="525"/>
        <end position="534"/>
    </location>
</feature>
<keyword evidence="9" id="KW-1185">Reference proteome</keyword>
<gene>
    <name evidence="8" type="ORF">FIBRA_05345</name>
</gene>
<sequence>MPPTKKGRPPQLTLELSAVKRPGQSNTIIELETPVEFPVDLDDEDLLQLSPPSSGSSDSPVNYPPHLEVDPDANSDDISKDFEALERLRRSVRQNLRLRPLRSASSSVRSSASSSLHTKLSSPPYTPWSDASERRSPSPTDSISPASVYFTPISELRATPLSAFHVDGDRWRLSAIEASHSQPLQGLDPAVLVARLSAPARPLLIDTRQVGSYLASRLERSINMAIPSLILKRCRKPNGGFQDLDALRQYITTEDGKHIWDDMLSSGDWDGDVIVYDEIMDPKDRSNTQVTAWALLPVVHPLLDHGGADYLEGGFAAARRHPYLKQLIVSDEMPDNMSREDDSVQNKKTGGLFQLDITSAGRPRNLPEVEHPLVSPAPIMPSAIHSWHVSGDYATPSPPPSQTGFSRPPPPRRPSIPTLGRIDTSSTERLNAGMPKLQVRTAPTKAAALSAPLLHTSNSSSLHPPPSSSHLSLNFPNYSPPGSVGLLSPGLKSPSDFYPPPSPSVANYSMPHTPTTPMPRSSSTARPDSSQPPTTEEDPYPIFTVSTILPNFLFLGPELTADEHVEELLSLGVKRILNLAAECDDDHGLCLREKFERYVRIPMRDTVEEDNITRGVRDVCDLLGICKLFPCGSISYLISFADDARLHSAPTYVHCKAGKSRSVTAVMAYLIHANHWTLSKAYAFVLERRKGISPNIGFVSELMSFEEQELGGKSVGVVKSAPGGDQESEEGVSAGSNSGSNYQVAARGRRPQHSRESLPPLLTREHSFNIVSAPTAEDTAALGDFGQEMEIKDATGRYRHVRRAPVDEATLQPMRRVSKAGLESSAYA</sequence>
<feature type="compositionally biased region" description="Pro residues" evidence="5">
    <location>
        <begin position="396"/>
        <end position="414"/>
    </location>
</feature>
<dbReference type="GO" id="GO:0043409">
    <property type="term" value="P:negative regulation of MAPK cascade"/>
    <property type="evidence" value="ECO:0007669"/>
    <property type="project" value="TreeGrafter"/>
</dbReference>
<dbReference type="Gene3D" id="3.90.190.10">
    <property type="entry name" value="Protein tyrosine phosphatase superfamily"/>
    <property type="match status" value="1"/>
</dbReference>
<dbReference type="InterPro" id="IPR029021">
    <property type="entry name" value="Prot-tyrosine_phosphatase-like"/>
</dbReference>
<dbReference type="PROSITE" id="PS50056">
    <property type="entry name" value="TYR_PHOSPHATASE_2"/>
    <property type="match status" value="1"/>
</dbReference>
<proteinExistence type="inferred from homology"/>
<dbReference type="EC" id="3.1.3.48" evidence="2"/>
<dbReference type="EMBL" id="HE797105">
    <property type="protein sequence ID" value="CCM03221.1"/>
    <property type="molecule type" value="Genomic_DNA"/>
</dbReference>
<dbReference type="HOGENOM" id="CLU_007776_0_0_1"/>
<name>J4IAN5_9APHY</name>
<feature type="region of interest" description="Disordered" evidence="5">
    <location>
        <begin position="100"/>
        <end position="144"/>
    </location>
</feature>
<feature type="domain" description="Tyrosine-protein phosphatase" evidence="6">
    <location>
        <begin position="544"/>
        <end position="711"/>
    </location>
</feature>
<feature type="compositionally biased region" description="Low complexity" evidence="5">
    <location>
        <begin position="509"/>
        <end position="524"/>
    </location>
</feature>
<dbReference type="InterPro" id="IPR000340">
    <property type="entry name" value="Dual-sp_phosphatase_cat-dom"/>
</dbReference>
<feature type="region of interest" description="Disordered" evidence="5">
    <location>
        <begin position="1"/>
        <end position="77"/>
    </location>
</feature>
<dbReference type="CDD" id="cd14498">
    <property type="entry name" value="DSP"/>
    <property type="match status" value="1"/>
</dbReference>
<dbReference type="Proteomes" id="UP000006352">
    <property type="component" value="Unassembled WGS sequence"/>
</dbReference>
<dbReference type="InParanoid" id="J4IAN5"/>
<evidence type="ECO:0000256" key="3">
    <source>
        <dbReference type="ARBA" id="ARBA00022801"/>
    </source>
</evidence>